<name>A0A6H5GT33_9HEMI</name>
<accession>A0A6H5GT33</accession>
<dbReference type="Proteomes" id="UP000479000">
    <property type="component" value="Unassembled WGS sequence"/>
</dbReference>
<evidence type="ECO:0000313" key="2">
    <source>
        <dbReference type="Proteomes" id="UP000479000"/>
    </source>
</evidence>
<dbReference type="AlphaFoldDB" id="A0A6H5GT33"/>
<sequence length="68" mass="7698">MLKTSLKMLEIACTETIPRFEIISITHLIDIANLLAESIRVKGFNGKRCTGRRTCRSKYPAEKSVEQS</sequence>
<evidence type="ECO:0000313" key="1">
    <source>
        <dbReference type="EMBL" id="CAB0007026.1"/>
    </source>
</evidence>
<protein>
    <submittedName>
        <fullName evidence="1">Uncharacterized protein</fullName>
    </submittedName>
</protein>
<keyword evidence="2" id="KW-1185">Reference proteome</keyword>
<dbReference type="EMBL" id="CADCXU010018602">
    <property type="protein sequence ID" value="CAB0007026.1"/>
    <property type="molecule type" value="Genomic_DNA"/>
</dbReference>
<feature type="non-terminal residue" evidence="1">
    <location>
        <position position="68"/>
    </location>
</feature>
<organism evidence="1 2">
    <name type="scientific">Nesidiocoris tenuis</name>
    <dbReference type="NCBI Taxonomy" id="355587"/>
    <lineage>
        <taxon>Eukaryota</taxon>
        <taxon>Metazoa</taxon>
        <taxon>Ecdysozoa</taxon>
        <taxon>Arthropoda</taxon>
        <taxon>Hexapoda</taxon>
        <taxon>Insecta</taxon>
        <taxon>Pterygota</taxon>
        <taxon>Neoptera</taxon>
        <taxon>Paraneoptera</taxon>
        <taxon>Hemiptera</taxon>
        <taxon>Heteroptera</taxon>
        <taxon>Panheteroptera</taxon>
        <taxon>Cimicomorpha</taxon>
        <taxon>Miridae</taxon>
        <taxon>Dicyphina</taxon>
        <taxon>Nesidiocoris</taxon>
    </lineage>
</organism>
<gene>
    <name evidence="1" type="ORF">NTEN_LOCUS12433</name>
</gene>
<proteinExistence type="predicted"/>
<reference evidence="1 2" key="1">
    <citation type="submission" date="2020-02" db="EMBL/GenBank/DDBJ databases">
        <authorList>
            <person name="Ferguson B K."/>
        </authorList>
    </citation>
    <scope>NUCLEOTIDE SEQUENCE [LARGE SCALE GENOMIC DNA]</scope>
</reference>